<feature type="domain" description="Response regulatory" evidence="4">
    <location>
        <begin position="42"/>
        <end position="166"/>
    </location>
</feature>
<protein>
    <submittedName>
        <fullName evidence="6">3'3'-cGAMP-specific phosphodiesterase 2</fullName>
        <ecNumber evidence="6">3.1.4.-</ecNumber>
    </submittedName>
</protein>
<evidence type="ECO:0000259" key="5">
    <source>
        <dbReference type="PROSITE" id="PS50125"/>
    </source>
</evidence>
<dbReference type="PROSITE" id="PS50110">
    <property type="entry name" value="RESPONSE_REGULATORY"/>
    <property type="match status" value="1"/>
</dbReference>
<dbReference type="PANTHER" id="PTHR43081:SF1">
    <property type="entry name" value="ADENYLATE CYCLASE, TERMINAL-DIFFERENTIATION SPECIFIC"/>
    <property type="match status" value="1"/>
</dbReference>
<dbReference type="CDD" id="cd07302">
    <property type="entry name" value="CHD"/>
    <property type="match status" value="1"/>
</dbReference>
<evidence type="ECO:0000256" key="1">
    <source>
        <dbReference type="ARBA" id="ARBA00005381"/>
    </source>
</evidence>
<evidence type="ECO:0000313" key="7">
    <source>
        <dbReference type="Proteomes" id="UP000702425"/>
    </source>
</evidence>
<gene>
    <name evidence="6" type="ORF">E5S67_03131</name>
</gene>
<dbReference type="PANTHER" id="PTHR43081">
    <property type="entry name" value="ADENYLATE CYCLASE, TERMINAL-DIFFERENTIATION SPECIFIC-RELATED"/>
    <property type="match status" value="1"/>
</dbReference>
<keyword evidence="3" id="KW-0802">TPR repeat</keyword>
<dbReference type="EC" id="3.1.4.-" evidence="6"/>
<evidence type="ECO:0000256" key="3">
    <source>
        <dbReference type="PROSITE-ProRule" id="PRU00339"/>
    </source>
</evidence>
<dbReference type="Gene3D" id="3.30.70.1230">
    <property type="entry name" value="Nucleotide cyclase"/>
    <property type="match status" value="1"/>
</dbReference>
<dbReference type="InterPro" id="IPR011006">
    <property type="entry name" value="CheY-like_superfamily"/>
</dbReference>
<feature type="domain" description="Guanylate cyclase" evidence="5">
    <location>
        <begin position="221"/>
        <end position="347"/>
    </location>
</feature>
<keyword evidence="7" id="KW-1185">Reference proteome</keyword>
<name>A0ABX2D0N7_9CYAN</name>
<sequence>MSEASKNLLAAGDDELIAADDDELIFAEEDEAEQKPLEESWKILIVDDEIEIHNITKLALNDFKFEGKSITFISAYSGKEAKEIIQNNYDIALILLDVVMETEEAGLEVVKYIRDILNNQVVRIILRTGQPGQVPEDVVIVSYDINDYKTKTELTNKKLFTTVVTALRAFRSLNQIESSKSELEKIATASARFVPREFLKFLKRESIVDARLGDAVQAEMTIMFADIRSFTSLSESMSPRENFEFLNSYLSRVGPVIREYNGFIDKYIGDGIMALFPNRAEDAVQAAIEMQQQVKIYNRHRQNSGYQPISIGIGLHTGTLMLGTIGEAERMESTVISDAVNLASRVEGLTKLYGVAIVASVQTLCRIDDPQHYKCRFLDRVQVKGKQTPVAVFEIYDGDSATMIELKAQTQTYFEQGIFFHYQQQFAQARQMFLRVLQINKYDKAAAFYAERCDMLMKNAVIMTLEGIEI</sequence>
<dbReference type="Gene3D" id="3.40.50.2300">
    <property type="match status" value="1"/>
</dbReference>
<comment type="similarity">
    <text evidence="1">Belongs to the adenylyl cyclase class-3 family.</text>
</comment>
<dbReference type="PROSITE" id="PS50125">
    <property type="entry name" value="GUANYLATE_CYCLASE_2"/>
    <property type="match status" value="1"/>
</dbReference>
<dbReference type="InterPro" id="IPR001789">
    <property type="entry name" value="Sig_transdc_resp-reg_receiver"/>
</dbReference>
<dbReference type="Pfam" id="PF00211">
    <property type="entry name" value="Guanylate_cyc"/>
    <property type="match status" value="1"/>
</dbReference>
<dbReference type="InterPro" id="IPR050697">
    <property type="entry name" value="Adenylyl/Guanylyl_Cyclase_3/4"/>
</dbReference>
<dbReference type="InterPro" id="IPR029787">
    <property type="entry name" value="Nucleotide_cyclase"/>
</dbReference>
<proteinExistence type="inferred from homology"/>
<accession>A0ABX2D0N7</accession>
<dbReference type="InterPro" id="IPR001054">
    <property type="entry name" value="A/G_cyclase"/>
</dbReference>
<dbReference type="SMART" id="SM00044">
    <property type="entry name" value="CYCc"/>
    <property type="match status" value="1"/>
</dbReference>
<organism evidence="6 7">
    <name type="scientific">Microcoleus asticus IPMA8</name>
    <dbReference type="NCBI Taxonomy" id="2563858"/>
    <lineage>
        <taxon>Bacteria</taxon>
        <taxon>Bacillati</taxon>
        <taxon>Cyanobacteriota</taxon>
        <taxon>Cyanophyceae</taxon>
        <taxon>Oscillatoriophycideae</taxon>
        <taxon>Oscillatoriales</taxon>
        <taxon>Microcoleaceae</taxon>
        <taxon>Microcoleus</taxon>
        <taxon>Microcoleus asticus</taxon>
    </lineage>
</organism>
<dbReference type="RefSeq" id="WP_172188762.1">
    <property type="nucleotide sequence ID" value="NZ_CAWPPK010000268.1"/>
</dbReference>
<feature type="repeat" description="TPR" evidence="3">
    <location>
        <begin position="410"/>
        <end position="443"/>
    </location>
</feature>
<dbReference type="EMBL" id="SRRZ01000054">
    <property type="protein sequence ID" value="NQE35400.1"/>
    <property type="molecule type" value="Genomic_DNA"/>
</dbReference>
<keyword evidence="2" id="KW-0597">Phosphoprotein</keyword>
<dbReference type="Proteomes" id="UP000702425">
    <property type="component" value="Unassembled WGS sequence"/>
</dbReference>
<reference evidence="6 7" key="1">
    <citation type="journal article" date="2020" name="Sci. Rep.">
        <title>A novel cyanobacterial geosmin producer, revising GeoA distribution and dispersion patterns in Bacteria.</title>
        <authorList>
            <person name="Churro C."/>
            <person name="Semedo-Aguiar A.P."/>
            <person name="Silva A.D."/>
            <person name="Pereira-Leal J.B."/>
            <person name="Leite R.B."/>
        </authorList>
    </citation>
    <scope>NUCLEOTIDE SEQUENCE [LARGE SCALE GENOMIC DNA]</scope>
    <source>
        <strain evidence="6 7">IPMA8</strain>
    </source>
</reference>
<dbReference type="SMART" id="SM00448">
    <property type="entry name" value="REC"/>
    <property type="match status" value="1"/>
</dbReference>
<evidence type="ECO:0000259" key="4">
    <source>
        <dbReference type="PROSITE" id="PS50110"/>
    </source>
</evidence>
<keyword evidence="6" id="KW-0378">Hydrolase</keyword>
<evidence type="ECO:0000256" key="2">
    <source>
        <dbReference type="PROSITE-ProRule" id="PRU00169"/>
    </source>
</evidence>
<comment type="caution">
    <text evidence="6">The sequence shown here is derived from an EMBL/GenBank/DDBJ whole genome shotgun (WGS) entry which is preliminary data.</text>
</comment>
<dbReference type="InterPro" id="IPR019734">
    <property type="entry name" value="TPR_rpt"/>
</dbReference>
<evidence type="ECO:0000313" key="6">
    <source>
        <dbReference type="EMBL" id="NQE35400.1"/>
    </source>
</evidence>
<dbReference type="GO" id="GO:0016787">
    <property type="term" value="F:hydrolase activity"/>
    <property type="evidence" value="ECO:0007669"/>
    <property type="project" value="UniProtKB-KW"/>
</dbReference>
<feature type="modified residue" description="4-aspartylphosphate" evidence="2">
    <location>
        <position position="97"/>
    </location>
</feature>
<dbReference type="Pfam" id="PF00072">
    <property type="entry name" value="Response_reg"/>
    <property type="match status" value="1"/>
</dbReference>
<dbReference type="PROSITE" id="PS50005">
    <property type="entry name" value="TPR"/>
    <property type="match status" value="1"/>
</dbReference>
<dbReference type="SUPFAM" id="SSF52172">
    <property type="entry name" value="CheY-like"/>
    <property type="match status" value="1"/>
</dbReference>
<dbReference type="SUPFAM" id="SSF55073">
    <property type="entry name" value="Nucleotide cyclase"/>
    <property type="match status" value="1"/>
</dbReference>